<evidence type="ECO:0000313" key="14">
    <source>
        <dbReference type="EMBL" id="KAB1276252.1"/>
    </source>
</evidence>
<feature type="domain" description="Laminin EGF-like" evidence="13">
    <location>
        <begin position="154"/>
        <end position="213"/>
    </location>
</feature>
<dbReference type="Gene3D" id="2.170.300.10">
    <property type="entry name" value="Tie2 ligand-binding domain superfamily"/>
    <property type="match status" value="2"/>
</dbReference>
<evidence type="ECO:0000256" key="7">
    <source>
        <dbReference type="ARBA" id="ARBA00022889"/>
    </source>
</evidence>
<evidence type="ECO:0000256" key="5">
    <source>
        <dbReference type="ARBA" id="ARBA00022737"/>
    </source>
</evidence>
<evidence type="ECO:0000256" key="8">
    <source>
        <dbReference type="ARBA" id="ARBA00023054"/>
    </source>
</evidence>
<dbReference type="GO" id="GO:0009888">
    <property type="term" value="P:tissue development"/>
    <property type="evidence" value="ECO:0007669"/>
    <property type="project" value="TreeGrafter"/>
</dbReference>
<evidence type="ECO:0000256" key="6">
    <source>
        <dbReference type="ARBA" id="ARBA00022869"/>
    </source>
</evidence>
<comment type="caution">
    <text evidence="12">Lacks conserved residue(s) required for the propagation of feature annotation.</text>
</comment>
<dbReference type="PROSITE" id="PS01248">
    <property type="entry name" value="EGF_LAM_1"/>
    <property type="match status" value="1"/>
</dbReference>
<dbReference type="GO" id="GO:0009887">
    <property type="term" value="P:animal organ morphogenesis"/>
    <property type="evidence" value="ECO:0007669"/>
    <property type="project" value="TreeGrafter"/>
</dbReference>
<accession>A0A5N4DYN2</accession>
<protein>
    <submittedName>
        <fullName evidence="14">Laminin subunit beta-4</fullName>
    </submittedName>
</protein>
<dbReference type="GO" id="GO:0007411">
    <property type="term" value="P:axon guidance"/>
    <property type="evidence" value="ECO:0007669"/>
    <property type="project" value="TreeGrafter"/>
</dbReference>
<evidence type="ECO:0000256" key="12">
    <source>
        <dbReference type="PROSITE-ProRule" id="PRU00460"/>
    </source>
</evidence>
<dbReference type="CDD" id="cd00055">
    <property type="entry name" value="EGF_Lam"/>
    <property type="match status" value="3"/>
</dbReference>
<dbReference type="SMART" id="SM00180">
    <property type="entry name" value="EGF_Lam"/>
    <property type="match status" value="3"/>
</dbReference>
<dbReference type="InterPro" id="IPR050440">
    <property type="entry name" value="Laminin/Netrin_ECM"/>
</dbReference>
<proteinExistence type="predicted"/>
<evidence type="ECO:0000256" key="11">
    <source>
        <dbReference type="ARBA" id="ARBA00023292"/>
    </source>
</evidence>
<keyword evidence="11 12" id="KW-0424">Laminin EGF-like domain</keyword>
<keyword evidence="15" id="KW-1185">Reference proteome</keyword>
<dbReference type="GO" id="GO:0043256">
    <property type="term" value="C:laminin complex"/>
    <property type="evidence" value="ECO:0007669"/>
    <property type="project" value="TreeGrafter"/>
</dbReference>
<dbReference type="EMBL" id="JWIN03000007">
    <property type="protein sequence ID" value="KAB1276252.1"/>
    <property type="molecule type" value="Genomic_DNA"/>
</dbReference>
<dbReference type="AlphaFoldDB" id="A0A5N4DYN2"/>
<gene>
    <name evidence="14" type="ORF">Cadr_000007783</name>
</gene>
<reference evidence="14 15" key="1">
    <citation type="journal article" date="2019" name="Mol. Ecol. Resour.">
        <title>Improving Illumina assemblies with Hi-C and long reads: an example with the North African dromedary.</title>
        <authorList>
            <person name="Elbers J.P."/>
            <person name="Rogers M.F."/>
            <person name="Perelman P.L."/>
            <person name="Proskuryakova A.A."/>
            <person name="Serdyukova N.A."/>
            <person name="Johnson W.E."/>
            <person name="Horin P."/>
            <person name="Corander J."/>
            <person name="Murphy D."/>
            <person name="Burger P.A."/>
        </authorList>
    </citation>
    <scope>NUCLEOTIDE SEQUENCE [LARGE SCALE GENOMIC DNA]</scope>
    <source>
        <strain evidence="14">Drom800</strain>
        <tissue evidence="14">Blood</tissue>
    </source>
</reference>
<sequence>MDLEALFQFSHLVLTFKVVLKVLDPSFEIEDPYSPHIQACRCNSHSDRCHFDMTAYVASDGHSGNVCDNCQHNTEGQHCDHRRPFFYRDPPQGHLGSLHVHWFSLQEEPKNDSTYPWNMFFCDGGGQIYFLNHVSEIWSRDLGDISEQSLLTACECDPNGTISGGICVSHSDPDLESVAGQCLCKENVEGAKCDRCKPNHYGLSATDPLGCQPCNGNPLGSLPVLTCDADTGQCLSRSFAAGPRCEECPVCIVL</sequence>
<comment type="subcellular location">
    <subcellularLocation>
        <location evidence="1">Secreted</location>
        <location evidence="1">Extracellular space</location>
        <location evidence="1">Extracellular matrix</location>
        <location evidence="1">Basement membrane</location>
    </subcellularLocation>
</comment>
<keyword evidence="5" id="KW-0677">Repeat</keyword>
<keyword evidence="10" id="KW-0325">Glycoprotein</keyword>
<evidence type="ECO:0000313" key="15">
    <source>
        <dbReference type="Proteomes" id="UP000299084"/>
    </source>
</evidence>
<dbReference type="GO" id="GO:0070831">
    <property type="term" value="P:basement membrane assembly"/>
    <property type="evidence" value="ECO:0007669"/>
    <property type="project" value="TreeGrafter"/>
</dbReference>
<dbReference type="Pfam" id="PF24973">
    <property type="entry name" value="EGF_LMN_ATRN"/>
    <property type="match status" value="1"/>
</dbReference>
<evidence type="ECO:0000256" key="3">
    <source>
        <dbReference type="ARBA" id="ARBA00022530"/>
    </source>
</evidence>
<dbReference type="FunFam" id="2.10.25.10:FF:000084">
    <property type="entry name" value="Laminin subunit alpha 3"/>
    <property type="match status" value="1"/>
</dbReference>
<dbReference type="GO" id="GO:0005576">
    <property type="term" value="C:extracellular region"/>
    <property type="evidence" value="ECO:0007669"/>
    <property type="project" value="UniProtKB-ARBA"/>
</dbReference>
<keyword evidence="2" id="KW-0964">Secreted</keyword>
<evidence type="ECO:0000256" key="1">
    <source>
        <dbReference type="ARBA" id="ARBA00004302"/>
    </source>
</evidence>
<keyword evidence="7" id="KW-0130">Cell adhesion</keyword>
<organism evidence="14 15">
    <name type="scientific">Camelus dromedarius</name>
    <name type="common">Dromedary</name>
    <name type="synonym">Arabian camel</name>
    <dbReference type="NCBI Taxonomy" id="9838"/>
    <lineage>
        <taxon>Eukaryota</taxon>
        <taxon>Metazoa</taxon>
        <taxon>Chordata</taxon>
        <taxon>Craniata</taxon>
        <taxon>Vertebrata</taxon>
        <taxon>Euteleostomi</taxon>
        <taxon>Mammalia</taxon>
        <taxon>Eutheria</taxon>
        <taxon>Laurasiatheria</taxon>
        <taxon>Artiodactyla</taxon>
        <taxon>Tylopoda</taxon>
        <taxon>Camelidae</taxon>
        <taxon>Camelus</taxon>
    </lineage>
</organism>
<dbReference type="SUPFAM" id="SSF57196">
    <property type="entry name" value="EGF/Laminin"/>
    <property type="match status" value="2"/>
</dbReference>
<keyword evidence="8" id="KW-0175">Coiled coil</keyword>
<evidence type="ECO:0000256" key="4">
    <source>
        <dbReference type="ARBA" id="ARBA00022729"/>
    </source>
</evidence>
<dbReference type="PANTHER" id="PTHR10574:SF279">
    <property type="entry name" value="LAMININ SUBUNIT BETA 4"/>
    <property type="match status" value="1"/>
</dbReference>
<dbReference type="InterPro" id="IPR002049">
    <property type="entry name" value="LE_dom"/>
</dbReference>
<dbReference type="Pfam" id="PF00053">
    <property type="entry name" value="EGF_laminin"/>
    <property type="match status" value="2"/>
</dbReference>
<feature type="disulfide bond" evidence="12">
    <location>
        <begin position="184"/>
        <end position="193"/>
    </location>
</feature>
<keyword evidence="3" id="KW-0272">Extracellular matrix</keyword>
<comment type="caution">
    <text evidence="14">The sequence shown here is derived from an EMBL/GenBank/DDBJ whole genome shotgun (WGS) entry which is preliminary data.</text>
</comment>
<keyword evidence="6" id="KW-0084">Basement membrane</keyword>
<dbReference type="GO" id="GO:0034446">
    <property type="term" value="P:substrate adhesion-dependent cell spreading"/>
    <property type="evidence" value="ECO:0007669"/>
    <property type="project" value="TreeGrafter"/>
</dbReference>
<keyword evidence="4" id="KW-0732">Signal</keyword>
<dbReference type="GO" id="GO:0016477">
    <property type="term" value="P:cell migration"/>
    <property type="evidence" value="ECO:0007669"/>
    <property type="project" value="TreeGrafter"/>
</dbReference>
<dbReference type="InterPro" id="IPR056863">
    <property type="entry name" value="LMN_ATRN_NET-like_EGF"/>
</dbReference>
<evidence type="ECO:0000256" key="10">
    <source>
        <dbReference type="ARBA" id="ARBA00023180"/>
    </source>
</evidence>
<evidence type="ECO:0000256" key="2">
    <source>
        <dbReference type="ARBA" id="ARBA00022525"/>
    </source>
</evidence>
<evidence type="ECO:0000256" key="9">
    <source>
        <dbReference type="ARBA" id="ARBA00023157"/>
    </source>
</evidence>
<dbReference type="PANTHER" id="PTHR10574">
    <property type="entry name" value="NETRIN/LAMININ-RELATED"/>
    <property type="match status" value="1"/>
</dbReference>
<name>A0A5N4DYN2_CAMDR</name>
<dbReference type="PROSITE" id="PS50027">
    <property type="entry name" value="EGF_LAM_2"/>
    <property type="match status" value="1"/>
</dbReference>
<dbReference type="Proteomes" id="UP000299084">
    <property type="component" value="Unassembled WGS sequence"/>
</dbReference>
<evidence type="ECO:0000259" key="13">
    <source>
        <dbReference type="PROSITE" id="PS50027"/>
    </source>
</evidence>
<keyword evidence="9 12" id="KW-1015">Disulfide bond</keyword>